<dbReference type="AlphaFoldDB" id="A0A1X2L2B7"/>
<dbReference type="Proteomes" id="UP000242320">
    <property type="component" value="Unassembled WGS sequence"/>
</dbReference>
<proteinExistence type="predicted"/>
<organism evidence="1 2">
    <name type="scientific">Mycolicibacterium vulneris</name>
    <dbReference type="NCBI Taxonomy" id="547163"/>
    <lineage>
        <taxon>Bacteria</taxon>
        <taxon>Bacillati</taxon>
        <taxon>Actinomycetota</taxon>
        <taxon>Actinomycetes</taxon>
        <taxon>Mycobacteriales</taxon>
        <taxon>Mycobacteriaceae</taxon>
        <taxon>Mycolicibacterium</taxon>
    </lineage>
</organism>
<name>A0A1X2L2B7_9MYCO</name>
<dbReference type="EMBL" id="NCXM01000011">
    <property type="protein sequence ID" value="OSC28114.1"/>
    <property type="molecule type" value="Genomic_DNA"/>
</dbReference>
<reference evidence="1 2" key="1">
    <citation type="submission" date="2017-04" db="EMBL/GenBank/DDBJ databases">
        <title>The new phylogeny of genus Mycobacterium.</title>
        <authorList>
            <person name="Tortoli E."/>
            <person name="Trovato A."/>
            <person name="Cirillo D.M."/>
        </authorList>
    </citation>
    <scope>NUCLEOTIDE SEQUENCE [LARGE SCALE GENOMIC DNA]</scope>
    <source>
        <strain evidence="1 2">DSM 45247</strain>
    </source>
</reference>
<sequence length="67" mass="7793">MADDDDWIDEIEQRMARYLEDKFPDGLHIPADVSEDEKVQAVQEQLSEAGFNCPDETARKIVRRLDK</sequence>
<accession>A0A1X2L2B7</accession>
<dbReference type="OrthoDB" id="4745009at2"/>
<evidence type="ECO:0000313" key="2">
    <source>
        <dbReference type="Proteomes" id="UP000242320"/>
    </source>
</evidence>
<protein>
    <submittedName>
        <fullName evidence="1">Uncharacterized protein</fullName>
    </submittedName>
</protein>
<keyword evidence="2" id="KW-1185">Reference proteome</keyword>
<gene>
    <name evidence="1" type="ORF">B8W69_12980</name>
</gene>
<comment type="caution">
    <text evidence="1">The sequence shown here is derived from an EMBL/GenBank/DDBJ whole genome shotgun (WGS) entry which is preliminary data.</text>
</comment>
<evidence type="ECO:0000313" key="1">
    <source>
        <dbReference type="EMBL" id="OSC28114.1"/>
    </source>
</evidence>
<dbReference type="RefSeq" id="WP_085290201.1">
    <property type="nucleotide sequence ID" value="NZ_NCXM01000011.1"/>
</dbReference>